<dbReference type="RefSeq" id="WP_285931822.1">
    <property type="nucleotide sequence ID" value="NZ_JASTZU010000033.1"/>
</dbReference>
<evidence type="ECO:0000313" key="9">
    <source>
        <dbReference type="Proteomes" id="UP001235343"/>
    </source>
</evidence>
<dbReference type="InterPro" id="IPR003343">
    <property type="entry name" value="Big_2"/>
</dbReference>
<dbReference type="PANTHER" id="PTHR43301">
    <property type="entry name" value="ARABINAN ENDO-1,5-ALPHA-L-ARABINOSIDASE"/>
    <property type="match status" value="1"/>
</dbReference>
<evidence type="ECO:0000256" key="1">
    <source>
        <dbReference type="ARBA" id="ARBA00022729"/>
    </source>
</evidence>
<sequence length="1425" mass="155678">MKSKKNTAIFVLILMLFNTISGLVPQSTFAAVEDDLLLHYDMKNIDGTTVQDSSANGYDGELVNEANSEVVKEDNYGYVSLAGGSSSDSSYVSIPEGVLDKSSEITVSTLVKWDGTNTAEWLYALGQDNSRYLYFTPEYNADSSARFGIATDGWRNEVSARQDAALAADEWKLVTTIISEVEETLELYIDGERVATGSTEGFTLDDIKNQNGISGYIGRSMYAGDPYFGGDIADFRIYNKALSTSEMAQLKTQAENKINLIEGTTPVSENGELILHYDMKSTQETGGQVILNDISGSDTIFNGIFKNPENGDLVKNSEAGYVAFDGGSSDSESGFVEIPKSSDGSDVLTGLEDVTVSTLVNWNNDGTNRWIFGLGRVDSDIENGNGYFFVTPRHGVDSSNDIATGISEAGWRNEALIRGDETLESDSWQVVTAVFSGSTDTLTLYVNGEEVTSGSVGGKKLSQIIDAEADFSGFIGKSIFTNDAFYSGMVGDFRIYDGALTDEEVATLATQTTSEISEINQLVISDAENELDITDYLAADDASKDEITQNLNLPDTGKHNVTINWSSNNPGVISNDGVVTRPTTQGSDGAVVLTATLSHEGLTAEKTFNVTVLKEYSNQQRVDFDANEITIYNKDNVKGNLGLPTSGENGSTITWESSNIEVVKGSEQAREDAKSLGVVTRASEDTVVTLTATVSNGDAETEKSFDVTVIADPGKKDYDAYFFSYFTGEYEGGEEISFATAEEPLNWRALNNGQSVIQSTMGEKGLRDPFVMRSPEGDKFYMIATDLKMGESTNFDQAQITGSHSLMIWESEDLVNWSEQRMVEVAPENGGNTWAPEAYYDEKTGEYVVFWASSIDNDETYGNYPNGRPNGQYNVMYYATTRDFHEFSEPKVMIDDGFPTIDTSFVQDGETLYRFTKSEVNYKVYYEKATNIFDDADNIVENGFQFEPIEGTKNGNQGLIGHGGNNEGQTVFKDIHEDKWYLFLDSWPYHVRWTDDLEDGEQLVNNVLDDSEYALPPGPRHGTVIPITRAEYDALQAKYTPEAPEASTEPVVHYTFDNADGTTVKDVTDNGYDAELIGGANIDTVDKVGDSEGSVSLDGSSGYVELPANIIQDLNLKNMTMSSWVKVNSDQTNQRIFDFASDTGRTANRNTMYLSTQGDTGTLEFAAVTPFTEKFSNASSTLGTDYKYAVRAPRLSTQTWHHVAMTIEGFDAVLYVDGEEVSRKSTYNMEPRMLMETTMNYLGKSRSDNHNLFDGKFDEFKIFNRALTEAEVTVLADEEMVNPEDPSDEENLVTDVTLDQETVELTEGESSQLTATVIPDTAVNKAVAWVSSNEEVATVDESGNVTAVKAGTAFITVTTADGGHMATSEVTVEEATDTTPGDDRNELTLGGDSQEVEAGETYTVTGTSAKVTMPADLPVGTKMKV</sequence>
<dbReference type="PANTHER" id="PTHR43301:SF3">
    <property type="entry name" value="ARABINAN ENDO-1,5-ALPHA-L-ARABINOSIDASE A-RELATED"/>
    <property type="match status" value="1"/>
</dbReference>
<dbReference type="CDD" id="cd08983">
    <property type="entry name" value="GH43_Bt3655-like"/>
    <property type="match status" value="1"/>
</dbReference>
<dbReference type="Gene3D" id="2.60.40.1080">
    <property type="match status" value="1"/>
</dbReference>
<feature type="domain" description="BIG2" evidence="7">
    <location>
        <begin position="1292"/>
        <end position="1369"/>
    </location>
</feature>
<dbReference type="SMART" id="SM00560">
    <property type="entry name" value="LamGL"/>
    <property type="match status" value="1"/>
</dbReference>
<gene>
    <name evidence="8" type="ORF">QQS35_09535</name>
</gene>
<feature type="signal peptide" evidence="5">
    <location>
        <begin position="1"/>
        <end position="30"/>
    </location>
</feature>
<dbReference type="InterPro" id="IPR013320">
    <property type="entry name" value="ConA-like_dom_sf"/>
</dbReference>
<dbReference type="Pfam" id="PF13385">
    <property type="entry name" value="Laminin_G_3"/>
    <property type="match status" value="3"/>
</dbReference>
<accession>A0ABT7L4A0</accession>
<dbReference type="Gene3D" id="2.115.10.20">
    <property type="entry name" value="Glycosyl hydrolase domain, family 43"/>
    <property type="match status" value="1"/>
</dbReference>
<dbReference type="InterPro" id="IPR008964">
    <property type="entry name" value="Invasin/intimin_cell_adhesion"/>
</dbReference>
<dbReference type="SUPFAM" id="SSF49899">
    <property type="entry name" value="Concanavalin A-like lectins/glucanases"/>
    <property type="match status" value="3"/>
</dbReference>
<dbReference type="Pfam" id="PF20578">
    <property type="entry name" value="aBig_2"/>
    <property type="match status" value="2"/>
</dbReference>
<evidence type="ECO:0000256" key="5">
    <source>
        <dbReference type="SAM" id="SignalP"/>
    </source>
</evidence>
<feature type="chain" id="PRO_5045683547" evidence="5">
    <location>
        <begin position="31"/>
        <end position="1425"/>
    </location>
</feature>
<dbReference type="InterPro" id="IPR023296">
    <property type="entry name" value="Glyco_hydro_beta-prop_sf"/>
</dbReference>
<keyword evidence="2" id="KW-0378">Hydrolase</keyword>
<evidence type="ECO:0000256" key="4">
    <source>
        <dbReference type="ARBA" id="ARBA00023295"/>
    </source>
</evidence>
<reference evidence="8 9" key="1">
    <citation type="submission" date="2023-06" db="EMBL/GenBank/DDBJ databases">
        <title>Aquibacillus rhizosphaerae LR5S19.</title>
        <authorList>
            <person name="Sun J.-Q."/>
        </authorList>
    </citation>
    <scope>NUCLEOTIDE SEQUENCE [LARGE SCALE GENOMIC DNA]</scope>
    <source>
        <strain evidence="8 9">LR5S19</strain>
    </source>
</reference>
<dbReference type="Gene3D" id="2.60.120.200">
    <property type="match status" value="3"/>
</dbReference>
<evidence type="ECO:0000256" key="2">
    <source>
        <dbReference type="ARBA" id="ARBA00022801"/>
    </source>
</evidence>
<keyword evidence="3" id="KW-1015">Disulfide bond</keyword>
<keyword evidence="9" id="KW-1185">Reference proteome</keyword>
<dbReference type="Proteomes" id="UP001235343">
    <property type="component" value="Unassembled WGS sequence"/>
</dbReference>
<feature type="domain" description="LamG-like jellyroll fold" evidence="6">
    <location>
        <begin position="352"/>
        <end position="503"/>
    </location>
</feature>
<dbReference type="SUPFAM" id="SSF75005">
    <property type="entry name" value="Arabinanase/levansucrase/invertase"/>
    <property type="match status" value="1"/>
</dbReference>
<dbReference type="SUPFAM" id="SSF49373">
    <property type="entry name" value="Invasin/intimin cell-adhesion fragments"/>
    <property type="match status" value="1"/>
</dbReference>
<protein>
    <submittedName>
        <fullName evidence="8">Ig-like domain-containing protein</fullName>
    </submittedName>
</protein>
<dbReference type="InterPro" id="IPR050727">
    <property type="entry name" value="GH43_arabinanases"/>
</dbReference>
<evidence type="ECO:0000259" key="7">
    <source>
        <dbReference type="SMART" id="SM00635"/>
    </source>
</evidence>
<evidence type="ECO:0000256" key="3">
    <source>
        <dbReference type="ARBA" id="ARBA00023157"/>
    </source>
</evidence>
<organism evidence="8 9">
    <name type="scientific">Aquibacillus rhizosphaerae</name>
    <dbReference type="NCBI Taxonomy" id="3051431"/>
    <lineage>
        <taxon>Bacteria</taxon>
        <taxon>Bacillati</taxon>
        <taxon>Bacillota</taxon>
        <taxon>Bacilli</taxon>
        <taxon>Bacillales</taxon>
        <taxon>Bacillaceae</taxon>
        <taxon>Aquibacillus</taxon>
    </lineage>
</organism>
<feature type="non-terminal residue" evidence="8">
    <location>
        <position position="1425"/>
    </location>
</feature>
<keyword evidence="4" id="KW-0326">Glycosidase</keyword>
<proteinExistence type="predicted"/>
<feature type="domain" description="BIG2" evidence="7">
    <location>
        <begin position="618"/>
        <end position="702"/>
    </location>
</feature>
<name>A0ABT7L4A0_9BACI</name>
<dbReference type="InterPro" id="IPR006558">
    <property type="entry name" value="LamG-like"/>
</dbReference>
<keyword evidence="1 5" id="KW-0732">Signal</keyword>
<evidence type="ECO:0000259" key="6">
    <source>
        <dbReference type="SMART" id="SM00560"/>
    </source>
</evidence>
<evidence type="ECO:0000313" key="8">
    <source>
        <dbReference type="EMBL" id="MDL4840689.1"/>
    </source>
</evidence>
<dbReference type="EMBL" id="JASTZU010000033">
    <property type="protein sequence ID" value="MDL4840689.1"/>
    <property type="molecule type" value="Genomic_DNA"/>
</dbReference>
<comment type="caution">
    <text evidence="8">The sequence shown here is derived from an EMBL/GenBank/DDBJ whole genome shotgun (WGS) entry which is preliminary data.</text>
</comment>
<dbReference type="Pfam" id="PF02368">
    <property type="entry name" value="Big_2"/>
    <property type="match status" value="1"/>
</dbReference>
<dbReference type="SMART" id="SM00635">
    <property type="entry name" value="BID_2"/>
    <property type="match status" value="2"/>
</dbReference>
<dbReference type="InterPro" id="IPR046780">
    <property type="entry name" value="aBig_2"/>
</dbReference>